<dbReference type="KEGG" id="pcea:J3359_07735"/>
<dbReference type="EMBL" id="CP071869">
    <property type="protein sequence ID" value="QTE24146.1"/>
    <property type="molecule type" value="Genomic_DNA"/>
</dbReference>
<keyword evidence="2" id="KW-1185">Reference proteome</keyword>
<dbReference type="Proteomes" id="UP000663920">
    <property type="component" value="Chromosome"/>
</dbReference>
<name>A0A975CV56_9FLAO</name>
<sequence>MAVRVLLKLRSILIESKKHSIIPIFLCLLFISNTTFSQKKVTKKFQTTSNKVEISTVGLDDLVIENSESEFIEIYLYSENPNKNHIIFEEEYDVVKLRFNIPSFEMEDKIFRKYITKRLNRARAVVKIPFNKNISVFGEKIGVSSKSYNGNLKIYMEEGTVKLDTIQQNLLVKLYVGNVFGTFKKSNVNVVSRVGKIKINKDFYQKKYKKTDNSSDKKIDITSIKGNIFLTSQ</sequence>
<evidence type="ECO:0008006" key="3">
    <source>
        <dbReference type="Google" id="ProtNLM"/>
    </source>
</evidence>
<accession>A0A975CV56</accession>
<proteinExistence type="predicted"/>
<organism evidence="1 2">
    <name type="scientific">Polaribacter cellanae</name>
    <dbReference type="NCBI Taxonomy" id="2818493"/>
    <lineage>
        <taxon>Bacteria</taxon>
        <taxon>Pseudomonadati</taxon>
        <taxon>Bacteroidota</taxon>
        <taxon>Flavobacteriia</taxon>
        <taxon>Flavobacteriales</taxon>
        <taxon>Flavobacteriaceae</taxon>
    </lineage>
</organism>
<gene>
    <name evidence="1" type="ORF">J3359_07735</name>
</gene>
<evidence type="ECO:0000313" key="1">
    <source>
        <dbReference type="EMBL" id="QTE24146.1"/>
    </source>
</evidence>
<dbReference type="RefSeq" id="WP_208080130.1">
    <property type="nucleotide sequence ID" value="NZ_CP071869.1"/>
</dbReference>
<dbReference type="AlphaFoldDB" id="A0A975CV56"/>
<reference evidence="1 2" key="1">
    <citation type="submission" date="2021-03" db="EMBL/GenBank/DDBJ databases">
        <title>Complete genome of Polaribacter_sp.SM13.</title>
        <authorList>
            <person name="Jeong S.W."/>
            <person name="Bae J.W."/>
        </authorList>
    </citation>
    <scope>NUCLEOTIDE SEQUENCE [LARGE SCALE GENOMIC DNA]</scope>
    <source>
        <strain evidence="1 2">SM13</strain>
    </source>
</reference>
<protein>
    <recommendedName>
        <fullName evidence="3">Adhesin domain-containing protein</fullName>
    </recommendedName>
</protein>
<evidence type="ECO:0000313" key="2">
    <source>
        <dbReference type="Proteomes" id="UP000663920"/>
    </source>
</evidence>